<protein>
    <submittedName>
        <fullName evidence="1">Uncharacterized protein</fullName>
    </submittedName>
</protein>
<comment type="caution">
    <text evidence="1">The sequence shown here is derived from an EMBL/GenBank/DDBJ whole genome shotgun (WGS) entry which is preliminary data.</text>
</comment>
<reference evidence="1" key="2">
    <citation type="submission" date="2020-06" db="EMBL/GenBank/DDBJ databases">
        <authorList>
            <person name="Sheffer M."/>
        </authorList>
    </citation>
    <scope>NUCLEOTIDE SEQUENCE</scope>
</reference>
<name>A0A8T0E5D2_ARGBR</name>
<dbReference type="EMBL" id="JABXBU010002230">
    <property type="protein sequence ID" value="KAF8766540.1"/>
    <property type="molecule type" value="Genomic_DNA"/>
</dbReference>
<dbReference type="Proteomes" id="UP000807504">
    <property type="component" value="Unassembled WGS sequence"/>
</dbReference>
<proteinExistence type="predicted"/>
<sequence>MEHDEETFFPVRNKYEPRKGPVKRLNESEEFRLTVNVGNDFNSSSEAEITDILCLSGNICCQLESRASFVKIASFLLRLLRETHLFDGNQLIRWKVRDFEEISD</sequence>
<reference evidence="1" key="1">
    <citation type="journal article" date="2020" name="bioRxiv">
        <title>Chromosome-level reference genome of the European wasp spider Argiope bruennichi: a resource for studies on range expansion and evolutionary adaptation.</title>
        <authorList>
            <person name="Sheffer M.M."/>
            <person name="Hoppe A."/>
            <person name="Krehenwinkel H."/>
            <person name="Uhl G."/>
            <person name="Kuss A.W."/>
            <person name="Jensen L."/>
            <person name="Jensen C."/>
            <person name="Gillespie R.G."/>
            <person name="Hoff K.J."/>
            <person name="Prost S."/>
        </authorList>
    </citation>
    <scope>NUCLEOTIDE SEQUENCE</scope>
</reference>
<evidence type="ECO:0000313" key="1">
    <source>
        <dbReference type="EMBL" id="KAF8766540.1"/>
    </source>
</evidence>
<dbReference type="AlphaFoldDB" id="A0A8T0E5D2"/>
<evidence type="ECO:0000313" key="2">
    <source>
        <dbReference type="Proteomes" id="UP000807504"/>
    </source>
</evidence>
<accession>A0A8T0E5D2</accession>
<keyword evidence="2" id="KW-1185">Reference proteome</keyword>
<gene>
    <name evidence="1" type="ORF">HNY73_019593</name>
</gene>
<organism evidence="1 2">
    <name type="scientific">Argiope bruennichi</name>
    <name type="common">Wasp spider</name>
    <name type="synonym">Aranea bruennichi</name>
    <dbReference type="NCBI Taxonomy" id="94029"/>
    <lineage>
        <taxon>Eukaryota</taxon>
        <taxon>Metazoa</taxon>
        <taxon>Ecdysozoa</taxon>
        <taxon>Arthropoda</taxon>
        <taxon>Chelicerata</taxon>
        <taxon>Arachnida</taxon>
        <taxon>Araneae</taxon>
        <taxon>Araneomorphae</taxon>
        <taxon>Entelegynae</taxon>
        <taxon>Araneoidea</taxon>
        <taxon>Araneidae</taxon>
        <taxon>Argiope</taxon>
    </lineage>
</organism>